<accession>A0ABZ3E5V0</accession>
<gene>
    <name evidence="1" type="ORF">AAGT77_05880</name>
</gene>
<dbReference type="Proteomes" id="UP001445268">
    <property type="component" value="Chromosome"/>
</dbReference>
<sequence length="904" mass="103118">MQDQLRADILFRLKSDFGGKESTDARYMRRLRCPSCDKKEAFISLDAPWMIRCGRESKCGDSHHVKELFPDLFDSWTERYGRKDRKAGEKETGTEVADAYMVHGRGFDLAKVRGWYTQEQYWDRDRNIGSATVRFKINDRGDYWERLIDKPHRFGKKKAHFNYGSRTKGLAWVPPGLDLAQGKELWIVEGIFDATALYHAGIAAVAAFSCNNYPDTFLAELQKAREEAGEELPRLIWAMDGDEAGVRYIRKFANIARSQGWKVGAAVIPQEGKHKRDWNDAWQRGELINEDGEPTTKEFLYQGDLVIARSAQEKANRIYSHTGRNEFPFGFNNRLFWFKLNMEEYHKAMRDLEDSDEPLTDRQMVDRALEQCNAVLEIANCYPTALYYLANKVTDESWYYYRVDFPHDGRPVKNTFSGGQLASASEFKKRLLGIAPGAVWTGSSQQLDRLLKQQISGIKTVETIDFIGYSKEHETWVFPELAVHAGQIHELNNEDYYDIGRMSVKTLSESVALSINKDRSDYQRGWARDLAECFGPKGVIALAYWLGSLFAEQIRKQHKSFPFIEIVGEAGSGKSTLIEFLWKLVGRQDYEGFDPSKATLAARARNFAQVSNLPVVLIESDRDQEAGAKQKQFDWDELKTAYNGRSVRSRGQKNGGNDTYEPPFRGAIVISQNAQVNASDAVLQRIVHLHVTRDGHSETTKALAEKLERTPMDQVSGFALHATTAESQIMKLVCDRSPQYEKSLAELPEIRIHRIAKNHGQMMALIDCLGAEGLKLLPESYLEPAREMVMAMAKERQTAVNADHPMVQEFWEAYDFIEGLSGTPTLNHYGEHEKMIAVNLKHFEQVCAEAKLRIPPISELKRHLKTSRSRKFVESSRTVRSAIRESLNSNASTSVRCWIFEKEV</sequence>
<evidence type="ECO:0000313" key="2">
    <source>
        <dbReference type="Proteomes" id="UP001445268"/>
    </source>
</evidence>
<dbReference type="Pfam" id="PF13155">
    <property type="entry name" value="Toprim_2"/>
    <property type="match status" value="1"/>
</dbReference>
<name>A0ABZ3E5V0_9GAMM</name>
<organism evidence="1 2">
    <name type="scientific">Marinobacter alkaliphilus</name>
    <dbReference type="NCBI Taxonomy" id="254719"/>
    <lineage>
        <taxon>Bacteria</taxon>
        <taxon>Pseudomonadati</taxon>
        <taxon>Pseudomonadota</taxon>
        <taxon>Gammaproteobacteria</taxon>
        <taxon>Pseudomonadales</taxon>
        <taxon>Marinobacteraceae</taxon>
        <taxon>Marinobacter</taxon>
    </lineage>
</organism>
<reference evidence="1 2" key="1">
    <citation type="submission" date="2024-04" db="EMBL/GenBank/DDBJ databases">
        <title>Marinobacter sp. SBY-1.</title>
        <authorList>
            <person name="Pan C."/>
        </authorList>
    </citation>
    <scope>NUCLEOTIDE SEQUENCE [LARGE SCALE GENOMIC DNA]</scope>
    <source>
        <strain evidence="1 2">SBY-1</strain>
    </source>
</reference>
<dbReference type="InterPro" id="IPR034154">
    <property type="entry name" value="TOPRIM_DnaG/twinkle"/>
</dbReference>
<dbReference type="SUPFAM" id="SSF56731">
    <property type="entry name" value="DNA primase core"/>
    <property type="match status" value="1"/>
</dbReference>
<protein>
    <submittedName>
        <fullName evidence="1">Toprim domain-containing protein</fullName>
    </submittedName>
</protein>
<proteinExistence type="predicted"/>
<evidence type="ECO:0000313" key="1">
    <source>
        <dbReference type="EMBL" id="XAF55075.1"/>
    </source>
</evidence>
<dbReference type="RefSeq" id="WP_342632108.1">
    <property type="nucleotide sequence ID" value="NZ_CP152380.1"/>
</dbReference>
<dbReference type="EMBL" id="CP152380">
    <property type="protein sequence ID" value="XAF55075.1"/>
    <property type="molecule type" value="Genomic_DNA"/>
</dbReference>
<keyword evidence="2" id="KW-1185">Reference proteome</keyword>
<dbReference type="Gene3D" id="3.40.1360.10">
    <property type="match status" value="1"/>
</dbReference>
<dbReference type="CDD" id="cd01029">
    <property type="entry name" value="TOPRIM_primases"/>
    <property type="match status" value="1"/>
</dbReference>